<name>A0AAE3AJ63_9FIRM</name>
<sequence>MALDGVFLRHLKEEIGTSLLGTRVDRVFQPNRDELILAFRGFSAAYKLLISARANSARINLTTIPVENPQQPPMLCMLLRKKLQGAKLLEITQPDLERALMLKFDSVNELGDHVELTLAVEIMGRYSNIILVDENGKIIDALKRVDAEMSSERLVLPGLLYRLPPPQDKLSMLTCTVEEIMARIDALPRDMELSKALMSVLQGISPIIAREVENSAGLGHEVYVKSMTPPQRRRTEMYVTTLMETAKNVSGTPHIVIDPQNKPKDFAFMDIRQYGNAMTVSEKKSFSEMLDAFYAERDQIERMRVKSQDLLRLLANHADRLSRKIANQQAELSACAERDTLRIKGDLLSANMYAIQKGETSVKLQNFYDENLAELEIALDPALTPQQNAQKYYKNYRKAKTAEEKLTEQIGLAQTELTYIDSVFESLALAENERDLNEIRAELAEQGYVRRKAGKKNQKQPALSAPLKFKTSDGFTVLVGRNNRQNDKLTMKDANNNDIWFHTKNIPGSHTVLVTDGKAPTETAMEEAAVLAAQHSRAKDSAQVPVDYTQIRYVSKPQGAKPGMVIYVQYKTVYVDPTTESKAKQQS</sequence>
<dbReference type="GO" id="GO:0043023">
    <property type="term" value="F:ribosomal large subunit binding"/>
    <property type="evidence" value="ECO:0007669"/>
    <property type="project" value="UniProtKB-UniRule"/>
</dbReference>
<feature type="coiled-coil region" evidence="5">
    <location>
        <begin position="311"/>
        <end position="338"/>
    </location>
</feature>
<dbReference type="GO" id="GO:1990112">
    <property type="term" value="C:RQC complex"/>
    <property type="evidence" value="ECO:0007669"/>
    <property type="project" value="TreeGrafter"/>
</dbReference>
<evidence type="ECO:0000256" key="2">
    <source>
        <dbReference type="ARBA" id="ARBA00022730"/>
    </source>
</evidence>
<dbReference type="Pfam" id="PF05670">
    <property type="entry name" value="NFACT-R_1"/>
    <property type="match status" value="1"/>
</dbReference>
<dbReference type="PANTHER" id="PTHR15239:SF6">
    <property type="entry name" value="RIBOSOME QUALITY CONTROL COMPLEX SUBUNIT NEMF"/>
    <property type="match status" value="1"/>
</dbReference>
<dbReference type="InterPro" id="IPR043682">
    <property type="entry name" value="RqcH_bacterial"/>
</dbReference>
<evidence type="ECO:0000256" key="1">
    <source>
        <dbReference type="ARBA" id="ARBA00022555"/>
    </source>
</evidence>
<gene>
    <name evidence="5" type="primary">rqcH</name>
    <name evidence="7" type="ORF">LKD31_10240</name>
</gene>
<dbReference type="RefSeq" id="WP_308449623.1">
    <property type="nucleotide sequence ID" value="NZ_JAJEQC010000009.1"/>
</dbReference>
<evidence type="ECO:0000313" key="8">
    <source>
        <dbReference type="Proteomes" id="UP001199424"/>
    </source>
</evidence>
<dbReference type="GO" id="GO:0000049">
    <property type="term" value="F:tRNA binding"/>
    <property type="evidence" value="ECO:0007669"/>
    <property type="project" value="UniProtKB-UniRule"/>
</dbReference>
<evidence type="ECO:0000259" key="6">
    <source>
        <dbReference type="Pfam" id="PF05670"/>
    </source>
</evidence>
<reference evidence="7" key="1">
    <citation type="submission" date="2021-10" db="EMBL/GenBank/DDBJ databases">
        <title>Anaerobic single-cell dispensing facilitates the cultivation of human gut bacteria.</title>
        <authorList>
            <person name="Afrizal A."/>
        </authorList>
    </citation>
    <scope>NUCLEOTIDE SEQUENCE</scope>
    <source>
        <strain evidence="7">CLA-AA-H250</strain>
    </source>
</reference>
<comment type="function">
    <text evidence="5">Key component of the ribosome quality control system (RQC), a ribosome-associated complex that mediates the extraction of incompletely synthesized nascent chains from stalled ribosomes and their subsequent degradation. RqcH recruits Ala-charged tRNA, and with RqcP directs the elongation of stalled nascent chains on 50S ribosomal subunits, leading to non-templated C-terminal alanine extensions (Ala tail). The Ala tail promotes nascent chain degradation. May add between 1 and at least 8 Ala residues. Binds to stalled 50S ribosomal subunits.</text>
</comment>
<keyword evidence="4 5" id="KW-0648">Protein biosynthesis</keyword>
<keyword evidence="2 5" id="KW-0699">rRNA-binding</keyword>
<evidence type="ECO:0000256" key="3">
    <source>
        <dbReference type="ARBA" id="ARBA00022884"/>
    </source>
</evidence>
<keyword evidence="5" id="KW-0175">Coiled coil</keyword>
<organism evidence="7 8">
    <name type="scientific">Hominenteromicrobium mulieris</name>
    <dbReference type="NCBI Taxonomy" id="2885357"/>
    <lineage>
        <taxon>Bacteria</taxon>
        <taxon>Bacillati</taxon>
        <taxon>Bacillota</taxon>
        <taxon>Clostridia</taxon>
        <taxon>Eubacteriales</taxon>
        <taxon>Oscillospiraceae</taxon>
        <taxon>Hominenteromicrobium</taxon>
    </lineage>
</organism>
<evidence type="ECO:0000256" key="5">
    <source>
        <dbReference type="HAMAP-Rule" id="MF_00844"/>
    </source>
</evidence>
<dbReference type="HAMAP" id="MF_00844_B">
    <property type="entry name" value="RqcH_B"/>
    <property type="match status" value="1"/>
</dbReference>
<dbReference type="FunFam" id="2.30.310.10:FF:000004">
    <property type="entry name" value="Fibronectin-binding protein A"/>
    <property type="match status" value="1"/>
</dbReference>
<dbReference type="GO" id="GO:0072344">
    <property type="term" value="P:rescue of stalled ribosome"/>
    <property type="evidence" value="ECO:0007669"/>
    <property type="project" value="UniProtKB-UniRule"/>
</dbReference>
<keyword evidence="3 5" id="KW-0694">RNA-binding</keyword>
<dbReference type="Proteomes" id="UP001199424">
    <property type="component" value="Unassembled WGS sequence"/>
</dbReference>
<evidence type="ECO:0000256" key="4">
    <source>
        <dbReference type="ARBA" id="ARBA00022917"/>
    </source>
</evidence>
<dbReference type="InterPro" id="IPR008532">
    <property type="entry name" value="NFACT_RNA-bd"/>
</dbReference>
<dbReference type="Pfam" id="PF05833">
    <property type="entry name" value="NFACT_N"/>
    <property type="match status" value="1"/>
</dbReference>
<dbReference type="EMBL" id="JAJEQC010000009">
    <property type="protein sequence ID" value="MCC2137392.1"/>
    <property type="molecule type" value="Genomic_DNA"/>
</dbReference>
<dbReference type="GO" id="GO:0019843">
    <property type="term" value="F:rRNA binding"/>
    <property type="evidence" value="ECO:0007669"/>
    <property type="project" value="UniProtKB-UniRule"/>
</dbReference>
<accession>A0AAE3AJ63</accession>
<dbReference type="PANTHER" id="PTHR15239">
    <property type="entry name" value="NUCLEAR EXPORT MEDIATOR FACTOR NEMF"/>
    <property type="match status" value="1"/>
</dbReference>
<dbReference type="Gene3D" id="2.30.310.10">
    <property type="entry name" value="ibrinogen binding protein from staphylococcus aureus domain"/>
    <property type="match status" value="1"/>
</dbReference>
<comment type="subunit">
    <text evidence="5">Associates with stalled 50S ribosomal subunits. Binds to RqcP.</text>
</comment>
<evidence type="ECO:0000313" key="7">
    <source>
        <dbReference type="EMBL" id="MCC2137392.1"/>
    </source>
</evidence>
<feature type="domain" description="NFACT RNA-binding" evidence="6">
    <location>
        <begin position="469"/>
        <end position="560"/>
    </location>
</feature>
<dbReference type="Gene3D" id="1.10.8.50">
    <property type="match status" value="1"/>
</dbReference>
<protein>
    <recommendedName>
        <fullName evidence="5">Rqc2 homolog RqcH</fullName>
        <shortName evidence="5">RqcH</shortName>
    </recommendedName>
</protein>
<comment type="caution">
    <text evidence="7">The sequence shown here is derived from an EMBL/GenBank/DDBJ whole genome shotgun (WGS) entry which is preliminary data.</text>
</comment>
<keyword evidence="8" id="KW-1185">Reference proteome</keyword>
<keyword evidence="1 5" id="KW-0820">tRNA-binding</keyword>
<dbReference type="AlphaFoldDB" id="A0AAE3AJ63"/>
<comment type="similarity">
    <text evidence="5">Belongs to the NEMF family.</text>
</comment>
<dbReference type="InterPro" id="IPR051608">
    <property type="entry name" value="RQC_Subunit_NEMF"/>
</dbReference>
<proteinExistence type="inferred from homology"/>